<organism evidence="3 4">
    <name type="scientific">Companilactobacillus farciminis</name>
    <dbReference type="NCBI Taxonomy" id="1612"/>
    <lineage>
        <taxon>Bacteria</taxon>
        <taxon>Bacillati</taxon>
        <taxon>Bacillota</taxon>
        <taxon>Bacilli</taxon>
        <taxon>Lactobacillales</taxon>
        <taxon>Lactobacillaceae</taxon>
        <taxon>Companilactobacillus</taxon>
    </lineage>
</organism>
<keyword evidence="1" id="KW-1133">Transmembrane helix</keyword>
<evidence type="ECO:0000313" key="3">
    <source>
        <dbReference type="EMBL" id="TDG72677.1"/>
    </source>
</evidence>
<dbReference type="AlphaFoldDB" id="A0A4R5NGM5"/>
<dbReference type="Proteomes" id="UP000295257">
    <property type="component" value="Unassembled WGS sequence"/>
</dbReference>
<reference evidence="2" key="4">
    <citation type="submission" date="2021-09" db="EMBL/GenBank/DDBJ databases">
        <authorList>
            <person name="Gilroy R."/>
        </authorList>
    </citation>
    <scope>NUCLEOTIDE SEQUENCE</scope>
    <source>
        <strain evidence="2">7886</strain>
    </source>
</reference>
<keyword evidence="1" id="KW-0472">Membrane</keyword>
<feature type="transmembrane region" description="Helical" evidence="1">
    <location>
        <begin position="7"/>
        <end position="32"/>
    </location>
</feature>
<keyword evidence="4" id="KW-1185">Reference proteome</keyword>
<dbReference type="EMBL" id="PUFN01000015">
    <property type="protein sequence ID" value="TDG72677.1"/>
    <property type="molecule type" value="Genomic_DNA"/>
</dbReference>
<gene>
    <name evidence="3" type="ORF">C5L30_000861</name>
    <name evidence="2" type="ORF">K8V88_10920</name>
</gene>
<dbReference type="Proteomes" id="UP000747013">
    <property type="component" value="Unassembled WGS sequence"/>
</dbReference>
<dbReference type="Pfam" id="PF02325">
    <property type="entry name" value="CCB3_YggT"/>
    <property type="match status" value="1"/>
</dbReference>
<evidence type="ECO:0000256" key="1">
    <source>
        <dbReference type="SAM" id="Phobius"/>
    </source>
</evidence>
<evidence type="ECO:0000313" key="4">
    <source>
        <dbReference type="Proteomes" id="UP000295257"/>
    </source>
</evidence>
<dbReference type="OrthoDB" id="47652at2"/>
<reference evidence="2" key="3">
    <citation type="journal article" date="2021" name="PeerJ">
        <title>Extensive microbial diversity within the chicken gut microbiome revealed by metagenomics and culture.</title>
        <authorList>
            <person name="Gilroy R."/>
            <person name="Ravi A."/>
            <person name="Getino M."/>
            <person name="Pursley I."/>
            <person name="Horton D.L."/>
            <person name="Alikhan N.F."/>
            <person name="Baker D."/>
            <person name="Gharbi K."/>
            <person name="Hall N."/>
            <person name="Watson M."/>
            <person name="Adriaenssens E.M."/>
            <person name="Foster-Nyarko E."/>
            <person name="Jarju S."/>
            <person name="Secka A."/>
            <person name="Antonio M."/>
            <person name="Oren A."/>
            <person name="Chaudhuri R.R."/>
            <person name="La Ragione R."/>
            <person name="Hildebrand F."/>
            <person name="Pallen M.J."/>
        </authorList>
    </citation>
    <scope>NUCLEOTIDE SEQUENCE</scope>
    <source>
        <strain evidence="2">7886</strain>
    </source>
</reference>
<reference evidence="3" key="2">
    <citation type="submission" date="2019-02" db="EMBL/GenBank/DDBJ databases">
        <authorList>
            <person name="Buron G."/>
            <person name="Chaylann A."/>
            <person name="Dolejs I."/>
            <person name="Forster J."/>
            <person name="Miks M.H."/>
        </authorList>
    </citation>
    <scope>NUCLEOTIDE SEQUENCE</scope>
    <source>
        <strain evidence="3">ATCC 29644</strain>
    </source>
</reference>
<proteinExistence type="predicted"/>
<protein>
    <submittedName>
        <fullName evidence="2">YggT family protein</fullName>
    </submittedName>
</protein>
<dbReference type="STRING" id="1612.ABB44_11095"/>
<dbReference type="RefSeq" id="WP_010020111.1">
    <property type="nucleotide sequence ID" value="NZ_BHYW01000005.1"/>
</dbReference>
<name>A0A4R5NGM5_9LACO</name>
<evidence type="ECO:0000313" key="2">
    <source>
        <dbReference type="EMBL" id="HJF87938.1"/>
    </source>
</evidence>
<sequence length="88" mass="10091">MDRIVSGLPFIISLAFEFYEFIIFLYCILSFIPSLYNSAFGSLIVRAVDPFLNLIRRFIPTSIGFLDFSPIVALILIRLLQKAIFLII</sequence>
<accession>A0A4R5NGM5</accession>
<dbReference type="EMBL" id="DYWC01000254">
    <property type="protein sequence ID" value="HJF87938.1"/>
    <property type="molecule type" value="Genomic_DNA"/>
</dbReference>
<keyword evidence="1" id="KW-0812">Transmembrane</keyword>
<reference evidence="3 4" key="1">
    <citation type="journal article" date="2019" name="Appl. Microbiol. Biotechnol.">
        <title>Uncovering carbohydrate metabolism through a genotype-phenotype association study of 56 lactic acid bacteria genomes.</title>
        <authorList>
            <person name="Buron-Moles G."/>
            <person name="Chailyan A."/>
            <person name="Dolejs I."/>
            <person name="Forster J."/>
            <person name="Miks M.H."/>
        </authorList>
    </citation>
    <scope>NUCLEOTIDE SEQUENCE [LARGE SCALE GENOMIC DNA]</scope>
    <source>
        <strain evidence="3 4">ATCC 29644</strain>
    </source>
</reference>
<feature type="transmembrane region" description="Helical" evidence="1">
    <location>
        <begin position="58"/>
        <end position="80"/>
    </location>
</feature>
<dbReference type="GO" id="GO:0016020">
    <property type="term" value="C:membrane"/>
    <property type="evidence" value="ECO:0007669"/>
    <property type="project" value="InterPro"/>
</dbReference>
<dbReference type="InterPro" id="IPR003425">
    <property type="entry name" value="CCB3/YggT"/>
</dbReference>
<comment type="caution">
    <text evidence="3">The sequence shown here is derived from an EMBL/GenBank/DDBJ whole genome shotgun (WGS) entry which is preliminary data.</text>
</comment>